<reference evidence="2 3" key="1">
    <citation type="journal article" date="2020" name="Syst. Appl. Microbiol.">
        <title>Alienimonas chondri sp. nov., a novel planctomycete isolated from the biofilm of the red alga Chondrus crispus.</title>
        <authorList>
            <person name="Vitorino I."/>
            <person name="Albuquerque L."/>
            <person name="Wiegand S."/>
            <person name="Kallscheuer N."/>
            <person name="da Costa M.S."/>
            <person name="Lobo-da-Cunha A."/>
            <person name="Jogler C."/>
            <person name="Lage O.M."/>
        </authorList>
    </citation>
    <scope>NUCLEOTIDE SEQUENCE [LARGE SCALE GENOMIC DNA]</scope>
    <source>
        <strain evidence="2 3">LzC2</strain>
    </source>
</reference>
<gene>
    <name evidence="2" type="ORF">LzC2_08110</name>
</gene>
<protein>
    <recommendedName>
        <fullName evidence="4">UspA domain-containing protein</fullName>
    </recommendedName>
</protein>
<organism evidence="2 3">
    <name type="scientific">Alienimonas chondri</name>
    <dbReference type="NCBI Taxonomy" id="2681879"/>
    <lineage>
        <taxon>Bacteria</taxon>
        <taxon>Pseudomonadati</taxon>
        <taxon>Planctomycetota</taxon>
        <taxon>Planctomycetia</taxon>
        <taxon>Planctomycetales</taxon>
        <taxon>Planctomycetaceae</taxon>
        <taxon>Alienimonas</taxon>
    </lineage>
</organism>
<comment type="caution">
    <text evidence="2">The sequence shown here is derived from an EMBL/GenBank/DDBJ whole genome shotgun (WGS) entry which is preliminary data.</text>
</comment>
<dbReference type="EMBL" id="WTPX01000016">
    <property type="protein sequence ID" value="NNJ24751.1"/>
    <property type="molecule type" value="Genomic_DNA"/>
</dbReference>
<feature type="compositionally biased region" description="Low complexity" evidence="1">
    <location>
        <begin position="60"/>
        <end position="82"/>
    </location>
</feature>
<name>A0ABX1VCH5_9PLAN</name>
<evidence type="ECO:0008006" key="4">
    <source>
        <dbReference type="Google" id="ProtNLM"/>
    </source>
</evidence>
<evidence type="ECO:0000313" key="3">
    <source>
        <dbReference type="Proteomes" id="UP000609651"/>
    </source>
</evidence>
<feature type="region of interest" description="Disordered" evidence="1">
    <location>
        <begin position="58"/>
        <end position="82"/>
    </location>
</feature>
<keyword evidence="3" id="KW-1185">Reference proteome</keyword>
<evidence type="ECO:0000256" key="1">
    <source>
        <dbReference type="SAM" id="MobiDB-lite"/>
    </source>
</evidence>
<accession>A0ABX1VCH5</accession>
<dbReference type="Proteomes" id="UP000609651">
    <property type="component" value="Unassembled WGS sequence"/>
</dbReference>
<sequence length="103" mass="10542">MLFRHLDAAALSNALNGLFGADAVVIGGRGGLSGAEPRLVHASCTAVAESPQCMYSAKQPTMPARKTPATATPTPPVTTAEPRLCGPAARVWASWVVSRAVSA</sequence>
<evidence type="ECO:0000313" key="2">
    <source>
        <dbReference type="EMBL" id="NNJ24751.1"/>
    </source>
</evidence>
<proteinExistence type="predicted"/>